<dbReference type="PANTHER" id="PTHR35201">
    <property type="entry name" value="TERPENE SYNTHASE"/>
    <property type="match status" value="1"/>
</dbReference>
<gene>
    <name evidence="3" type="ORF">BOX37_26710</name>
</gene>
<organism evidence="3 4">
    <name type="scientific">Nocardia mangyaensis</name>
    <dbReference type="NCBI Taxonomy" id="2213200"/>
    <lineage>
        <taxon>Bacteria</taxon>
        <taxon>Bacillati</taxon>
        <taxon>Actinomycetota</taxon>
        <taxon>Actinomycetes</taxon>
        <taxon>Mycobacteriales</taxon>
        <taxon>Nocardiaceae</taxon>
        <taxon>Nocardia</taxon>
    </lineage>
</organism>
<proteinExistence type="inferred from homology"/>
<dbReference type="InterPro" id="IPR008949">
    <property type="entry name" value="Isoprenoid_synthase_dom_sf"/>
</dbReference>
<comment type="cofactor">
    <cofactor evidence="2">
        <name>Mg(2+)</name>
        <dbReference type="ChEBI" id="CHEBI:18420"/>
    </cofactor>
</comment>
<evidence type="ECO:0000256" key="2">
    <source>
        <dbReference type="RuleBase" id="RU366034"/>
    </source>
</evidence>
<dbReference type="EMBL" id="CP018082">
    <property type="protein sequence ID" value="APE36931.1"/>
    <property type="molecule type" value="Genomic_DNA"/>
</dbReference>
<keyword evidence="2" id="KW-0479">Metal-binding</keyword>
<keyword evidence="4" id="KW-1185">Reference proteome</keyword>
<dbReference type="KEGG" id="nsl:BOX37_26710"/>
<dbReference type="Proteomes" id="UP000183810">
    <property type="component" value="Chromosome"/>
</dbReference>
<dbReference type="EC" id="4.2.3.-" evidence="2"/>
<evidence type="ECO:0000313" key="3">
    <source>
        <dbReference type="EMBL" id="APE36931.1"/>
    </source>
</evidence>
<dbReference type="PANTHER" id="PTHR35201:SF4">
    <property type="entry name" value="BETA-PINACENE SYNTHASE-RELATED"/>
    <property type="match status" value="1"/>
</dbReference>
<dbReference type="GO" id="GO:0010333">
    <property type="term" value="F:terpene synthase activity"/>
    <property type="evidence" value="ECO:0007669"/>
    <property type="project" value="InterPro"/>
</dbReference>
<keyword evidence="2" id="KW-0460">Magnesium</keyword>
<name>A0A1J0VXZ7_9NOCA</name>
<accession>A0A1J0VXZ7</accession>
<reference evidence="3" key="1">
    <citation type="submission" date="2016-11" db="EMBL/GenBank/DDBJ databases">
        <authorList>
            <person name="Jaros S."/>
            <person name="Januszkiewicz K."/>
            <person name="Wedrychowicz H."/>
        </authorList>
    </citation>
    <scope>NUCLEOTIDE SEQUENCE [LARGE SCALE GENOMIC DNA]</scope>
    <source>
        <strain evidence="3">Y48</strain>
    </source>
</reference>
<evidence type="ECO:0000313" key="4">
    <source>
        <dbReference type="Proteomes" id="UP000183810"/>
    </source>
</evidence>
<dbReference type="GO" id="GO:0046872">
    <property type="term" value="F:metal ion binding"/>
    <property type="evidence" value="ECO:0007669"/>
    <property type="project" value="UniProtKB-KW"/>
</dbReference>
<dbReference type="AlphaFoldDB" id="A0A1J0VXZ7"/>
<dbReference type="InterPro" id="IPR034686">
    <property type="entry name" value="Terpene_cyclase-like_2"/>
</dbReference>
<keyword evidence="1 2" id="KW-0456">Lyase</keyword>
<evidence type="ECO:0000256" key="1">
    <source>
        <dbReference type="ARBA" id="ARBA00023239"/>
    </source>
</evidence>
<protein>
    <recommendedName>
        <fullName evidence="2">Terpene synthase</fullName>
        <ecNumber evidence="2">4.2.3.-</ecNumber>
    </recommendedName>
</protein>
<dbReference type="Pfam" id="PF19086">
    <property type="entry name" value="Terpene_syn_C_2"/>
    <property type="match status" value="1"/>
</dbReference>
<dbReference type="SUPFAM" id="SSF48576">
    <property type="entry name" value="Terpenoid synthases"/>
    <property type="match status" value="1"/>
</dbReference>
<comment type="similarity">
    <text evidence="2">Belongs to the terpene synthase family.</text>
</comment>
<sequence>MDAAVGMTSALPTASEDLVVAATRYFYWGALLDDYWDTLADDLPRIAAHAGELDRALFAAPTAPLPRGDLWAAALRDLRAQFVAVLGTPCFAALQHENAVWLNGQLWYSAVRRRETRPGVGEYLRMRWVNSGVGTLIPFTAAAAGCRGLDAWQLGDPAVRAFAEAVMFSCALLNDLFSIAKELATGTAATNLYSVLAHAEGLDTAECLVTGWQLYERLVALVVRLREQLLTDPRPDVVLLAGDLPNWIPAAVGWASTTARYHQVDRGDRATGFTPPELVVSDAPSLWDPENLTPPPYPEIAWWWATIER</sequence>
<dbReference type="Gene3D" id="1.10.600.10">
    <property type="entry name" value="Farnesyl Diphosphate Synthase"/>
    <property type="match status" value="1"/>
</dbReference>